<evidence type="ECO:0000256" key="10">
    <source>
        <dbReference type="SAM" id="Phobius"/>
    </source>
</evidence>
<gene>
    <name evidence="11" type="ORF">O3P69_001814</name>
</gene>
<keyword evidence="12" id="KW-1185">Reference proteome</keyword>
<dbReference type="PANTHER" id="PTHR15896">
    <property type="entry name" value="GOLGI PHOSPHOPROTEIN 2/GP73-RELATED"/>
    <property type="match status" value="1"/>
</dbReference>
<dbReference type="AlphaFoldDB" id="A0AAW0UZG0"/>
<reference evidence="11 12" key="1">
    <citation type="submission" date="2023-03" db="EMBL/GenBank/DDBJ databases">
        <title>High-quality genome of Scylla paramamosain provides insights in environmental adaptation.</title>
        <authorList>
            <person name="Zhang L."/>
        </authorList>
    </citation>
    <scope>NUCLEOTIDE SEQUENCE [LARGE SCALE GENOMIC DNA]</scope>
    <source>
        <strain evidence="11">LZ_2023a</strain>
        <tissue evidence="11">Muscle</tissue>
    </source>
</reference>
<dbReference type="Proteomes" id="UP001487740">
    <property type="component" value="Unassembled WGS sequence"/>
</dbReference>
<keyword evidence="5 10" id="KW-1133">Transmembrane helix</keyword>
<accession>A0AAW0UZG0</accession>
<keyword evidence="6 8" id="KW-0175">Coiled coil</keyword>
<evidence type="ECO:0000256" key="3">
    <source>
        <dbReference type="ARBA" id="ARBA00022692"/>
    </source>
</evidence>
<proteinExistence type="inferred from homology"/>
<evidence type="ECO:0000256" key="6">
    <source>
        <dbReference type="ARBA" id="ARBA00023054"/>
    </source>
</evidence>
<evidence type="ECO:0000256" key="5">
    <source>
        <dbReference type="ARBA" id="ARBA00022989"/>
    </source>
</evidence>
<sequence length="462" mass="50525">MIRRGGGRAPPVILIGLLVVLVILGFNYWLLSSQNADLQQELEKLQAEVKISAVKQDQSEKKNAALQETVHEMDEIADKLKKRVQEEEDAIKTRDQDGQKKDYEITSLKNKIVVLQEQINTVKQQVEEQEVELAKARETNTRLVTERDAAVEAVGEKDTQINALKIQLEQVQEELAAHQREQAAVVVPEAVPGAMNIPGIDKKGGQNAPPGGQGVVPQPPAAEVKAAPVAELQKPLIQPAVGQYLHPIAGHQHYQALAKPRYALPQEMRFLPHPRLDPIAGPGVVERPAAPVDANNQALAPPANVVQQDPHNEVLAPPPAQGQEQKVDDLSRSKRDNLDAAVDDENAAAAVNDLTYDQDEEGNDVRQRQRRQDRGDGGGREGEGGGGGGGGGVGVRAREEDVEEEEEEEEEEEGALMLPRVYQQENLVGPHHRHLGDALPVGFVKLDDLPPNPHEHRQIRLG</sequence>
<dbReference type="PRINTS" id="PR02084">
    <property type="entry name" value="GOLM1CASC4"/>
</dbReference>
<evidence type="ECO:0000256" key="7">
    <source>
        <dbReference type="ARBA" id="ARBA00023136"/>
    </source>
</evidence>
<comment type="similarity">
    <text evidence="2">Belongs to the GOLM family.</text>
</comment>
<keyword evidence="3 10" id="KW-0812">Transmembrane</keyword>
<name>A0AAW0UZG0_SCYPA</name>
<keyword evidence="4" id="KW-0735">Signal-anchor</keyword>
<protein>
    <recommendedName>
        <fullName evidence="13">Golgi membrane protein 2</fullName>
    </recommendedName>
</protein>
<feature type="compositionally biased region" description="Basic and acidic residues" evidence="9">
    <location>
        <begin position="363"/>
        <end position="383"/>
    </location>
</feature>
<dbReference type="EMBL" id="JARAKH010000003">
    <property type="protein sequence ID" value="KAK8405494.1"/>
    <property type="molecule type" value="Genomic_DNA"/>
</dbReference>
<dbReference type="GO" id="GO:0016020">
    <property type="term" value="C:membrane"/>
    <property type="evidence" value="ECO:0007669"/>
    <property type="project" value="UniProtKB-SubCell"/>
</dbReference>
<organism evidence="11 12">
    <name type="scientific">Scylla paramamosain</name>
    <name type="common">Mud crab</name>
    <dbReference type="NCBI Taxonomy" id="85552"/>
    <lineage>
        <taxon>Eukaryota</taxon>
        <taxon>Metazoa</taxon>
        <taxon>Ecdysozoa</taxon>
        <taxon>Arthropoda</taxon>
        <taxon>Crustacea</taxon>
        <taxon>Multicrustacea</taxon>
        <taxon>Malacostraca</taxon>
        <taxon>Eumalacostraca</taxon>
        <taxon>Eucarida</taxon>
        <taxon>Decapoda</taxon>
        <taxon>Pleocyemata</taxon>
        <taxon>Brachyura</taxon>
        <taxon>Eubrachyura</taxon>
        <taxon>Portunoidea</taxon>
        <taxon>Portunidae</taxon>
        <taxon>Portuninae</taxon>
        <taxon>Scylla</taxon>
    </lineage>
</organism>
<feature type="region of interest" description="Disordered" evidence="9">
    <location>
        <begin position="309"/>
        <end position="418"/>
    </location>
</feature>
<feature type="transmembrane region" description="Helical" evidence="10">
    <location>
        <begin position="12"/>
        <end position="31"/>
    </location>
</feature>
<comment type="caution">
    <text evidence="11">The sequence shown here is derived from an EMBL/GenBank/DDBJ whole genome shotgun (WGS) entry which is preliminary data.</text>
</comment>
<feature type="coiled-coil region" evidence="8">
    <location>
        <begin position="28"/>
        <end position="181"/>
    </location>
</feature>
<evidence type="ECO:0008006" key="13">
    <source>
        <dbReference type="Google" id="ProtNLM"/>
    </source>
</evidence>
<dbReference type="PANTHER" id="PTHR15896:SF10">
    <property type="entry name" value="CHROMOSOME UNDETERMINED SCAFFOLD_98, WHOLE GENOME SHOTGUN SEQUENCE"/>
    <property type="match status" value="1"/>
</dbReference>
<feature type="compositionally biased region" description="Basic and acidic residues" evidence="9">
    <location>
        <begin position="325"/>
        <end position="338"/>
    </location>
</feature>
<keyword evidence="7 10" id="KW-0472">Membrane</keyword>
<evidence type="ECO:0000256" key="9">
    <source>
        <dbReference type="SAM" id="MobiDB-lite"/>
    </source>
</evidence>
<comment type="subcellular location">
    <subcellularLocation>
        <location evidence="1">Membrane</location>
        <topology evidence="1">Single-pass type II membrane protein</topology>
    </subcellularLocation>
</comment>
<dbReference type="InterPro" id="IPR026139">
    <property type="entry name" value="GOLM1/CASC4"/>
</dbReference>
<feature type="compositionally biased region" description="Gly residues" evidence="9">
    <location>
        <begin position="384"/>
        <end position="394"/>
    </location>
</feature>
<evidence type="ECO:0000313" key="11">
    <source>
        <dbReference type="EMBL" id="KAK8405494.1"/>
    </source>
</evidence>
<evidence type="ECO:0000256" key="4">
    <source>
        <dbReference type="ARBA" id="ARBA00022968"/>
    </source>
</evidence>
<evidence type="ECO:0000313" key="12">
    <source>
        <dbReference type="Proteomes" id="UP001487740"/>
    </source>
</evidence>
<evidence type="ECO:0000256" key="2">
    <source>
        <dbReference type="ARBA" id="ARBA00007474"/>
    </source>
</evidence>
<feature type="compositionally biased region" description="Acidic residues" evidence="9">
    <location>
        <begin position="400"/>
        <end position="414"/>
    </location>
</feature>
<evidence type="ECO:0000256" key="8">
    <source>
        <dbReference type="SAM" id="Coils"/>
    </source>
</evidence>
<evidence type="ECO:0000256" key="1">
    <source>
        <dbReference type="ARBA" id="ARBA00004606"/>
    </source>
</evidence>